<sequence>MVKLSLPNGRPLPKIVWFILLYLVGLGSLTLVALLLKSLLSGL</sequence>
<evidence type="ECO:0000313" key="3">
    <source>
        <dbReference type="Proteomes" id="UP000199371"/>
    </source>
</evidence>
<protein>
    <recommendedName>
        <fullName evidence="4">DUF2474 domain-containing protein</fullName>
    </recommendedName>
</protein>
<name>A0A1H6N5F1_9GAMM</name>
<dbReference type="STRING" id="173990.SAMN05660691_03382"/>
<dbReference type="Proteomes" id="UP000199371">
    <property type="component" value="Unassembled WGS sequence"/>
</dbReference>
<dbReference type="EMBL" id="FNXF01000016">
    <property type="protein sequence ID" value="SEI07681.1"/>
    <property type="molecule type" value="Genomic_DNA"/>
</dbReference>
<dbReference type="AlphaFoldDB" id="A0A1H6N5F1"/>
<organism evidence="2 3">
    <name type="scientific">Rheinheimera pacifica</name>
    <dbReference type="NCBI Taxonomy" id="173990"/>
    <lineage>
        <taxon>Bacteria</taxon>
        <taxon>Pseudomonadati</taxon>
        <taxon>Pseudomonadota</taxon>
        <taxon>Gammaproteobacteria</taxon>
        <taxon>Chromatiales</taxon>
        <taxon>Chromatiaceae</taxon>
        <taxon>Rheinheimera</taxon>
    </lineage>
</organism>
<evidence type="ECO:0008006" key="4">
    <source>
        <dbReference type="Google" id="ProtNLM"/>
    </source>
</evidence>
<evidence type="ECO:0000313" key="2">
    <source>
        <dbReference type="EMBL" id="SEI07681.1"/>
    </source>
</evidence>
<keyword evidence="1" id="KW-1133">Transmembrane helix</keyword>
<proteinExistence type="predicted"/>
<keyword evidence="1" id="KW-0812">Transmembrane</keyword>
<keyword evidence="1" id="KW-0472">Membrane</keyword>
<feature type="transmembrane region" description="Helical" evidence="1">
    <location>
        <begin position="15"/>
        <end position="36"/>
    </location>
</feature>
<evidence type="ECO:0000256" key="1">
    <source>
        <dbReference type="SAM" id="Phobius"/>
    </source>
</evidence>
<keyword evidence="3" id="KW-1185">Reference proteome</keyword>
<dbReference type="RefSeq" id="WP_259238050.1">
    <property type="nucleotide sequence ID" value="NZ_FNXF01000016.1"/>
</dbReference>
<reference evidence="3" key="1">
    <citation type="submission" date="2016-10" db="EMBL/GenBank/DDBJ databases">
        <authorList>
            <person name="Varghese N."/>
            <person name="Submissions S."/>
        </authorList>
    </citation>
    <scope>NUCLEOTIDE SEQUENCE [LARGE SCALE GENOMIC DNA]</scope>
    <source>
        <strain evidence="3">DSM 17616</strain>
    </source>
</reference>
<gene>
    <name evidence="2" type="ORF">SAMN05660691_03382</name>
</gene>
<accession>A0A1H6N5F1</accession>